<feature type="transmembrane region" description="Helical" evidence="1">
    <location>
        <begin position="12"/>
        <end position="39"/>
    </location>
</feature>
<accession>A0A6M4H2E4</accession>
<gene>
    <name evidence="2" type="ORF">DSM104440_00279</name>
</gene>
<dbReference type="EMBL" id="CP053073">
    <property type="protein sequence ID" value="QJR13495.1"/>
    <property type="molecule type" value="Genomic_DNA"/>
</dbReference>
<keyword evidence="1" id="KW-1133">Transmembrane helix</keyword>
<dbReference type="KEGG" id="upl:DSM104440_00279"/>
<evidence type="ECO:0000256" key="1">
    <source>
        <dbReference type="SAM" id="Phobius"/>
    </source>
</evidence>
<keyword evidence="3" id="KW-1185">Reference proteome</keyword>
<evidence type="ECO:0000313" key="3">
    <source>
        <dbReference type="Proteomes" id="UP000503096"/>
    </source>
</evidence>
<sequence>MALEAPVQAGEVSVVVAMALVAAAVYAVYAVATVIVGVATNTPVSGWLRITRRMFGGGANK</sequence>
<keyword evidence="1" id="KW-0812">Transmembrane</keyword>
<evidence type="ECO:0000313" key="2">
    <source>
        <dbReference type="EMBL" id="QJR13495.1"/>
    </source>
</evidence>
<dbReference type="InParanoid" id="A0A6M4H2E4"/>
<name>A0A6M4H2E4_9PROT</name>
<keyword evidence="1" id="KW-0472">Membrane</keyword>
<organism evidence="2 3">
    <name type="scientific">Usitatibacter palustris</name>
    <dbReference type="NCBI Taxonomy" id="2732487"/>
    <lineage>
        <taxon>Bacteria</taxon>
        <taxon>Pseudomonadati</taxon>
        <taxon>Pseudomonadota</taxon>
        <taxon>Betaproteobacteria</taxon>
        <taxon>Nitrosomonadales</taxon>
        <taxon>Usitatibacteraceae</taxon>
        <taxon>Usitatibacter</taxon>
    </lineage>
</organism>
<reference evidence="2 3" key="1">
    <citation type="submission" date="2020-04" db="EMBL/GenBank/DDBJ databases">
        <title>Usitatibacter rugosus gen. nov., sp. nov. and Usitatibacter palustris sp. nov., novel members of Usitatibacteraceae fam. nov. within the order Nitrosomonadales isolated from soil.</title>
        <authorList>
            <person name="Huber K.J."/>
            <person name="Neumann-Schaal M."/>
            <person name="Geppert A."/>
            <person name="Luckner M."/>
            <person name="Wanner G."/>
            <person name="Overmann J."/>
        </authorList>
    </citation>
    <scope>NUCLEOTIDE SEQUENCE [LARGE SCALE GENOMIC DNA]</scope>
    <source>
        <strain evidence="2 3">Swamp67</strain>
    </source>
</reference>
<dbReference type="AlphaFoldDB" id="A0A6M4H2E4"/>
<dbReference type="Proteomes" id="UP000503096">
    <property type="component" value="Chromosome"/>
</dbReference>
<proteinExistence type="predicted"/>
<protein>
    <submittedName>
        <fullName evidence="2">Uncharacterized protein</fullName>
    </submittedName>
</protein>